<evidence type="ECO:0000313" key="9">
    <source>
        <dbReference type="Proteomes" id="UP000431080"/>
    </source>
</evidence>
<dbReference type="InterPro" id="IPR029056">
    <property type="entry name" value="Ribokinase-like"/>
</dbReference>
<dbReference type="GO" id="GO:0046496">
    <property type="term" value="P:nicotinamide nucleotide metabolic process"/>
    <property type="evidence" value="ECO:0007669"/>
    <property type="project" value="UniProtKB-UniRule"/>
</dbReference>
<dbReference type="Proteomes" id="UP000431080">
    <property type="component" value="Unassembled WGS sequence"/>
</dbReference>
<dbReference type="SUPFAM" id="SSF53613">
    <property type="entry name" value="Ribokinase-like"/>
    <property type="match status" value="1"/>
</dbReference>
<dbReference type="PROSITE" id="PS51383">
    <property type="entry name" value="YJEF_C_3"/>
    <property type="match status" value="1"/>
</dbReference>
<feature type="domain" description="YjeF C-terminal" evidence="7">
    <location>
        <begin position="10"/>
        <end position="280"/>
    </location>
</feature>
<dbReference type="GO" id="GO:0052855">
    <property type="term" value="F:ADP-dependent NAD(P)H-hydrate dehydratase activity"/>
    <property type="evidence" value="ECO:0007669"/>
    <property type="project" value="UniProtKB-UniRule"/>
</dbReference>
<feature type="binding site" evidence="6">
    <location>
        <position position="212"/>
    </location>
    <ligand>
        <name>AMP</name>
        <dbReference type="ChEBI" id="CHEBI:456215"/>
    </ligand>
</feature>
<feature type="binding site" evidence="6">
    <location>
        <position position="141"/>
    </location>
    <ligand>
        <name>(6S)-NADPHX</name>
        <dbReference type="ChEBI" id="CHEBI:64076"/>
    </ligand>
</feature>
<keyword evidence="1 6" id="KW-0547">Nucleotide-binding</keyword>
<dbReference type="GO" id="GO:0005524">
    <property type="term" value="F:ATP binding"/>
    <property type="evidence" value="ECO:0007669"/>
    <property type="project" value="UniProtKB-KW"/>
</dbReference>
<comment type="subunit">
    <text evidence="6">Homotetramer.</text>
</comment>
<organism evidence="8 9">
    <name type="scientific">Agromyces agglutinans</name>
    <dbReference type="NCBI Taxonomy" id="2662258"/>
    <lineage>
        <taxon>Bacteria</taxon>
        <taxon>Bacillati</taxon>
        <taxon>Actinomycetota</taxon>
        <taxon>Actinomycetes</taxon>
        <taxon>Micrococcales</taxon>
        <taxon>Microbacteriaceae</taxon>
        <taxon>Agromyces</taxon>
    </lineage>
</organism>
<feature type="binding site" evidence="6">
    <location>
        <position position="95"/>
    </location>
    <ligand>
        <name>(6S)-NADPHX</name>
        <dbReference type="ChEBI" id="CHEBI:64076"/>
    </ligand>
</feature>
<dbReference type="GO" id="GO:0052856">
    <property type="term" value="F:NAD(P)HX epimerase activity"/>
    <property type="evidence" value="ECO:0007669"/>
    <property type="project" value="TreeGrafter"/>
</dbReference>
<keyword evidence="4 6" id="KW-0520">NAD</keyword>
<comment type="caution">
    <text evidence="8">The sequence shown here is derived from an EMBL/GenBank/DDBJ whole genome shotgun (WGS) entry which is preliminary data.</text>
</comment>
<evidence type="ECO:0000256" key="4">
    <source>
        <dbReference type="ARBA" id="ARBA00023027"/>
    </source>
</evidence>
<comment type="function">
    <text evidence="6">Catalyzes the dehydration of the S-form of NAD(P)HX at the expense of ADP, which is converted to AMP. Together with NAD(P)HX epimerase, which catalyzes the epimerization of the S- and R-forms, the enzyme allows the repair of both epimers of NAD(P)HX, a damaged form of NAD(P)H that is a result of enzymatic or heat-dependent hydration.</text>
</comment>
<keyword evidence="9" id="KW-1185">Reference proteome</keyword>
<evidence type="ECO:0000256" key="2">
    <source>
        <dbReference type="ARBA" id="ARBA00022840"/>
    </source>
</evidence>
<dbReference type="EMBL" id="WJIF01000017">
    <property type="protein sequence ID" value="MRG61757.1"/>
    <property type="molecule type" value="Genomic_DNA"/>
</dbReference>
<comment type="cofactor">
    <cofactor evidence="6">
        <name>Mg(2+)</name>
        <dbReference type="ChEBI" id="CHEBI:18420"/>
    </cofactor>
</comment>
<dbReference type="EC" id="4.2.1.136" evidence="6"/>
<feature type="binding site" evidence="6">
    <location>
        <position position="213"/>
    </location>
    <ligand>
        <name>(6S)-NADPHX</name>
        <dbReference type="ChEBI" id="CHEBI:64076"/>
    </ligand>
</feature>
<dbReference type="InterPro" id="IPR017953">
    <property type="entry name" value="Carbohydrate_kinase_pred_CS"/>
</dbReference>
<dbReference type="Pfam" id="PF01256">
    <property type="entry name" value="Carb_kinase"/>
    <property type="match status" value="1"/>
</dbReference>
<dbReference type="AlphaFoldDB" id="A0A6I2FD76"/>
<dbReference type="CDD" id="cd01171">
    <property type="entry name" value="YXKO-related"/>
    <property type="match status" value="1"/>
</dbReference>
<comment type="similarity">
    <text evidence="6">Belongs to the NnrD/CARKD family.</text>
</comment>
<proteinExistence type="inferred from homology"/>
<gene>
    <name evidence="6" type="primary">nnrD</name>
    <name evidence="8" type="ORF">GE115_18020</name>
</gene>
<evidence type="ECO:0000256" key="3">
    <source>
        <dbReference type="ARBA" id="ARBA00022857"/>
    </source>
</evidence>
<keyword evidence="2 6" id="KW-0067">ATP-binding</keyword>
<name>A0A6I2FD76_9MICO</name>
<keyword evidence="3 6" id="KW-0521">NADP</keyword>
<evidence type="ECO:0000256" key="1">
    <source>
        <dbReference type="ARBA" id="ARBA00022741"/>
    </source>
</evidence>
<evidence type="ECO:0000256" key="5">
    <source>
        <dbReference type="ARBA" id="ARBA00023239"/>
    </source>
</evidence>
<dbReference type="PANTHER" id="PTHR12592">
    <property type="entry name" value="ATP-DEPENDENT (S)-NAD(P)H-HYDRATE DEHYDRATASE FAMILY MEMBER"/>
    <property type="match status" value="1"/>
</dbReference>
<comment type="catalytic activity">
    <reaction evidence="6">
        <text>(6S)-NADPHX + ADP = AMP + phosphate + NADPH + H(+)</text>
        <dbReference type="Rhea" id="RHEA:32235"/>
        <dbReference type="ChEBI" id="CHEBI:15378"/>
        <dbReference type="ChEBI" id="CHEBI:43474"/>
        <dbReference type="ChEBI" id="CHEBI:57783"/>
        <dbReference type="ChEBI" id="CHEBI:64076"/>
        <dbReference type="ChEBI" id="CHEBI:456215"/>
        <dbReference type="ChEBI" id="CHEBI:456216"/>
        <dbReference type="EC" id="4.2.1.136"/>
    </reaction>
</comment>
<feature type="binding site" evidence="6">
    <location>
        <begin position="183"/>
        <end position="187"/>
    </location>
    <ligand>
        <name>AMP</name>
        <dbReference type="ChEBI" id="CHEBI:456215"/>
    </ligand>
</feature>
<comment type="catalytic activity">
    <reaction evidence="6">
        <text>(6S)-NADHX + ADP = AMP + phosphate + NADH + H(+)</text>
        <dbReference type="Rhea" id="RHEA:32223"/>
        <dbReference type="ChEBI" id="CHEBI:15378"/>
        <dbReference type="ChEBI" id="CHEBI:43474"/>
        <dbReference type="ChEBI" id="CHEBI:57945"/>
        <dbReference type="ChEBI" id="CHEBI:64074"/>
        <dbReference type="ChEBI" id="CHEBI:456215"/>
        <dbReference type="ChEBI" id="CHEBI:456216"/>
        <dbReference type="EC" id="4.2.1.136"/>
    </reaction>
</comment>
<dbReference type="PANTHER" id="PTHR12592:SF0">
    <property type="entry name" value="ATP-DEPENDENT (S)-NAD(P)H-HYDRATE DEHYDRATASE"/>
    <property type="match status" value="1"/>
</dbReference>
<dbReference type="InterPro" id="IPR000631">
    <property type="entry name" value="CARKD"/>
</dbReference>
<protein>
    <recommendedName>
        <fullName evidence="6">ADP-dependent (S)-NAD(P)H-hydrate dehydratase</fullName>
        <ecNumber evidence="6">4.2.1.136</ecNumber>
    </recommendedName>
    <alternativeName>
        <fullName evidence="6">ADP-dependent NAD(P)HX dehydratase</fullName>
    </alternativeName>
</protein>
<evidence type="ECO:0000256" key="6">
    <source>
        <dbReference type="HAMAP-Rule" id="MF_01965"/>
    </source>
</evidence>
<dbReference type="PROSITE" id="PS01050">
    <property type="entry name" value="YJEF_C_2"/>
    <property type="match status" value="1"/>
</dbReference>
<feature type="binding site" evidence="6">
    <location>
        <position position="45"/>
    </location>
    <ligand>
        <name>(6S)-NADPHX</name>
        <dbReference type="ChEBI" id="CHEBI:64076"/>
    </ligand>
</feature>
<dbReference type="HAMAP" id="MF_01965">
    <property type="entry name" value="NADHX_dehydratase"/>
    <property type="match status" value="1"/>
</dbReference>
<reference evidence="8 9" key="1">
    <citation type="submission" date="2019-10" db="EMBL/GenBank/DDBJ databases">
        <authorList>
            <person name="Nie G."/>
            <person name="Ming H."/>
            <person name="Yi B."/>
        </authorList>
    </citation>
    <scope>NUCLEOTIDE SEQUENCE [LARGE SCALE GENOMIC DNA]</scope>
    <source>
        <strain evidence="8 9">CFH 90414</strain>
    </source>
</reference>
<dbReference type="GO" id="GO:0110051">
    <property type="term" value="P:metabolite repair"/>
    <property type="evidence" value="ECO:0007669"/>
    <property type="project" value="TreeGrafter"/>
</dbReference>
<dbReference type="RefSeq" id="WP_153686133.1">
    <property type="nucleotide sequence ID" value="NZ_WJIF01000017.1"/>
</dbReference>
<evidence type="ECO:0000259" key="7">
    <source>
        <dbReference type="PROSITE" id="PS51383"/>
    </source>
</evidence>
<accession>A0A6I2FD76</accession>
<sequence length="282" mass="28989">MGRDSWGQWSAAEAADWIRRPAADDDKYRRGVVGLFTGSAEYPGAAVLGVEAAHRTGVGMVRYAGPKAVRAAVLAHRPETVVQPGRVQAWVLGSGLDAGHRSFLTSGELQHALASGLPVVLDAGALDLVGTHTGPTVITPHAGELARLLSSREIDATVDDVRADPGAWAARAARELRVVTLLKGATTYVCDPEGTRFALHASTHWLAAAGTGDVLAGILGALAATHHEILSTDATALTRIAATAVFVHGEAARLASDHVAGGPITALDLAGAIPRVVGSLLG</sequence>
<dbReference type="Gene3D" id="3.40.1190.20">
    <property type="match status" value="1"/>
</dbReference>
<keyword evidence="5 6" id="KW-0456">Lyase</keyword>
<evidence type="ECO:0000313" key="8">
    <source>
        <dbReference type="EMBL" id="MRG61757.1"/>
    </source>
</evidence>